<dbReference type="STRING" id="1108050.A0A0B7FT58"/>
<dbReference type="AlphaFoldDB" id="A0A0B7FT58"/>
<sequence length="179" mass="20627">MGSHSPRDFDVLSSDEKRSGVEERWVSFQPYLLSKGYQLRPRYRPDWVPSWKVDTTRHPSDCEDSKDSMPVRVLDAIRTKDDLQVIIKMLVPRQGEGQSELAVLEYFSSPELKGHPDNHVVRLLDSFPIPGKESGHFIVMPLLGEFRDPPFKTIAEIHDFLQQIFKAIISIRLPDVMLI</sequence>
<evidence type="ECO:0000313" key="3">
    <source>
        <dbReference type="Proteomes" id="UP000059188"/>
    </source>
</evidence>
<gene>
    <name evidence="2" type="ORF">RSOLAG1IB_09767</name>
</gene>
<feature type="region of interest" description="Disordered" evidence="1">
    <location>
        <begin position="1"/>
        <end position="20"/>
    </location>
</feature>
<evidence type="ECO:0000313" key="2">
    <source>
        <dbReference type="EMBL" id="CEL61116.1"/>
    </source>
</evidence>
<protein>
    <submittedName>
        <fullName evidence="2">Uncharacterized protein</fullName>
    </submittedName>
</protein>
<dbReference type="EMBL" id="LN679149">
    <property type="protein sequence ID" value="CEL61116.1"/>
    <property type="molecule type" value="Genomic_DNA"/>
</dbReference>
<organism evidence="2 3">
    <name type="scientific">Thanatephorus cucumeris (strain AG1-IB / isolate 7/3/14)</name>
    <name type="common">Lettuce bottom rot fungus</name>
    <name type="synonym">Rhizoctonia solani</name>
    <dbReference type="NCBI Taxonomy" id="1108050"/>
    <lineage>
        <taxon>Eukaryota</taxon>
        <taxon>Fungi</taxon>
        <taxon>Dikarya</taxon>
        <taxon>Basidiomycota</taxon>
        <taxon>Agaricomycotina</taxon>
        <taxon>Agaricomycetes</taxon>
        <taxon>Cantharellales</taxon>
        <taxon>Ceratobasidiaceae</taxon>
        <taxon>Rhizoctonia</taxon>
        <taxon>Rhizoctonia solani AG-1</taxon>
    </lineage>
</organism>
<evidence type="ECO:0000256" key="1">
    <source>
        <dbReference type="SAM" id="MobiDB-lite"/>
    </source>
</evidence>
<keyword evidence="3" id="KW-1185">Reference proteome</keyword>
<dbReference type="OrthoDB" id="5987198at2759"/>
<dbReference type="Proteomes" id="UP000059188">
    <property type="component" value="Unassembled WGS sequence"/>
</dbReference>
<reference evidence="2 3" key="1">
    <citation type="submission" date="2014-11" db="EMBL/GenBank/DDBJ databases">
        <authorList>
            <person name="Wibberg Daniel"/>
        </authorList>
    </citation>
    <scope>NUCLEOTIDE SEQUENCE [LARGE SCALE GENOMIC DNA]</scope>
    <source>
        <strain evidence="2">Rhizoctonia solani AG1-IB 7/3/14</strain>
    </source>
</reference>
<accession>A0A0B7FT58</accession>
<name>A0A0B7FT58_THACB</name>
<proteinExistence type="predicted"/>